<dbReference type="AlphaFoldDB" id="A0A7R9FQ29"/>
<dbReference type="Proteomes" id="UP000677054">
    <property type="component" value="Unassembled WGS sequence"/>
</dbReference>
<sequence length="186" mass="21026">MTCPWSTSLMRQESPPGQSWIGSPSIERYTLRNAFGMGSGSVERGKSWSWTKISSAAGNTTEATTSRVNGFLAAWSEELEGVSSFPVRNKHLTVNHKLEIVNQSTYPPTHKNTIEGMWRHAKLKQGKFDFCKRFMDDAFVLFKDGRRHPSLDVVDDEKWMLQYLGVLTDSENPEEDTEDDSSSTDL</sequence>
<name>A0A7R9FQ29_9CRUS</name>
<reference evidence="2" key="1">
    <citation type="submission" date="2020-11" db="EMBL/GenBank/DDBJ databases">
        <authorList>
            <person name="Tran Van P."/>
        </authorList>
    </citation>
    <scope>NUCLEOTIDE SEQUENCE</scope>
</reference>
<accession>A0A7R9FQ29</accession>
<keyword evidence="3" id="KW-1185">Reference proteome</keyword>
<dbReference type="EMBL" id="CAJPEV010003086">
    <property type="protein sequence ID" value="CAG0898877.1"/>
    <property type="molecule type" value="Genomic_DNA"/>
</dbReference>
<proteinExistence type="predicted"/>
<dbReference type="EMBL" id="LR902603">
    <property type="protein sequence ID" value="CAD7250813.1"/>
    <property type="molecule type" value="Genomic_DNA"/>
</dbReference>
<dbReference type="OrthoDB" id="6379547at2759"/>
<evidence type="ECO:0000313" key="2">
    <source>
        <dbReference type="EMBL" id="CAD7250813.1"/>
    </source>
</evidence>
<evidence type="ECO:0000256" key="1">
    <source>
        <dbReference type="SAM" id="MobiDB-lite"/>
    </source>
</evidence>
<evidence type="ECO:0000313" key="3">
    <source>
        <dbReference type="Proteomes" id="UP000677054"/>
    </source>
</evidence>
<organism evidence="2">
    <name type="scientific">Darwinula stevensoni</name>
    <dbReference type="NCBI Taxonomy" id="69355"/>
    <lineage>
        <taxon>Eukaryota</taxon>
        <taxon>Metazoa</taxon>
        <taxon>Ecdysozoa</taxon>
        <taxon>Arthropoda</taxon>
        <taxon>Crustacea</taxon>
        <taxon>Oligostraca</taxon>
        <taxon>Ostracoda</taxon>
        <taxon>Podocopa</taxon>
        <taxon>Podocopida</taxon>
        <taxon>Darwinulocopina</taxon>
        <taxon>Darwinuloidea</taxon>
        <taxon>Darwinulidae</taxon>
        <taxon>Darwinula</taxon>
    </lineage>
</organism>
<protein>
    <submittedName>
        <fullName evidence="2">Uncharacterized protein</fullName>
    </submittedName>
</protein>
<gene>
    <name evidence="2" type="ORF">DSTB1V02_LOCUS10582</name>
</gene>
<feature type="region of interest" description="Disordered" evidence="1">
    <location>
        <begin position="1"/>
        <end position="21"/>
    </location>
</feature>